<protein>
    <submittedName>
        <fullName evidence="3">Myosin motor domain-containing protein</fullName>
    </submittedName>
</protein>
<evidence type="ECO:0000313" key="3">
    <source>
        <dbReference type="WBParaSite" id="GPUH_0001883801-mRNA-1"/>
    </source>
</evidence>
<dbReference type="AlphaFoldDB" id="A0A183ECX2"/>
<sequence length="46" mass="5336">MYNQLIATILFGVYKPDQEPYEAIPTSTEEQYTILSHLNKNPCITF</sequence>
<name>A0A183ECX2_9BILA</name>
<reference evidence="3" key="1">
    <citation type="submission" date="2016-06" db="UniProtKB">
        <authorList>
            <consortium name="WormBaseParasite"/>
        </authorList>
    </citation>
    <scope>IDENTIFICATION</scope>
</reference>
<reference evidence="1 2" key="2">
    <citation type="submission" date="2018-11" db="EMBL/GenBank/DDBJ databases">
        <authorList>
            <consortium name="Pathogen Informatics"/>
        </authorList>
    </citation>
    <scope>NUCLEOTIDE SEQUENCE [LARGE SCALE GENOMIC DNA]</scope>
</reference>
<evidence type="ECO:0000313" key="1">
    <source>
        <dbReference type="EMBL" id="VDN32509.1"/>
    </source>
</evidence>
<keyword evidence="2" id="KW-1185">Reference proteome</keyword>
<proteinExistence type="predicted"/>
<dbReference type="Proteomes" id="UP000271098">
    <property type="component" value="Unassembled WGS sequence"/>
</dbReference>
<dbReference type="EMBL" id="UYRT01087389">
    <property type="protein sequence ID" value="VDN32509.1"/>
    <property type="molecule type" value="Genomic_DNA"/>
</dbReference>
<accession>A0A183ECX2</accession>
<gene>
    <name evidence="1" type="ORF">GPUH_LOCUS18816</name>
</gene>
<dbReference type="WBParaSite" id="GPUH_0001883801-mRNA-1">
    <property type="protein sequence ID" value="GPUH_0001883801-mRNA-1"/>
    <property type="gene ID" value="GPUH_0001883801"/>
</dbReference>
<evidence type="ECO:0000313" key="2">
    <source>
        <dbReference type="Proteomes" id="UP000271098"/>
    </source>
</evidence>
<organism evidence="3">
    <name type="scientific">Gongylonema pulchrum</name>
    <dbReference type="NCBI Taxonomy" id="637853"/>
    <lineage>
        <taxon>Eukaryota</taxon>
        <taxon>Metazoa</taxon>
        <taxon>Ecdysozoa</taxon>
        <taxon>Nematoda</taxon>
        <taxon>Chromadorea</taxon>
        <taxon>Rhabditida</taxon>
        <taxon>Spirurina</taxon>
        <taxon>Spiruromorpha</taxon>
        <taxon>Spiruroidea</taxon>
        <taxon>Gongylonematidae</taxon>
        <taxon>Gongylonema</taxon>
    </lineage>
</organism>